<reference evidence="2" key="1">
    <citation type="submission" date="2003-08" db="EMBL/GenBank/DDBJ databases">
        <authorList>
            <person name="Birren B."/>
            <person name="Nusbaum C."/>
            <person name="Abebe A."/>
            <person name="Abouelleil A."/>
            <person name="Adekoya E."/>
            <person name="Ait-zahra M."/>
            <person name="Allen N."/>
            <person name="Allen T."/>
            <person name="An P."/>
            <person name="Anderson M."/>
            <person name="Anderson S."/>
            <person name="Arachchi H."/>
            <person name="Armbruster J."/>
            <person name="Bachantsang P."/>
            <person name="Baldwin J."/>
            <person name="Barry A."/>
            <person name="Bayul T."/>
            <person name="Blitshsteyn B."/>
            <person name="Bloom T."/>
            <person name="Blye J."/>
            <person name="Boguslavskiy L."/>
            <person name="Borowsky M."/>
            <person name="Boukhgalter B."/>
            <person name="Brunache A."/>
            <person name="Butler J."/>
            <person name="Calixte N."/>
            <person name="Calvo S."/>
            <person name="Camarata J."/>
            <person name="Campo K."/>
            <person name="Chang J."/>
            <person name="Cheshatsang Y."/>
            <person name="Citroen M."/>
            <person name="Collymore A."/>
            <person name="Considine T."/>
            <person name="Cook A."/>
            <person name="Cooke P."/>
            <person name="Corum B."/>
            <person name="Cuomo C."/>
            <person name="David R."/>
            <person name="Dawoe T."/>
            <person name="Degray S."/>
            <person name="Dodge S."/>
            <person name="Dooley K."/>
            <person name="Dorje P."/>
            <person name="Dorjee K."/>
            <person name="Dorris L."/>
            <person name="Duffey N."/>
            <person name="Dupes A."/>
            <person name="Elkins T."/>
            <person name="Engels R."/>
            <person name="Erickson J."/>
            <person name="Farina A."/>
            <person name="Faro S."/>
            <person name="Ferreira P."/>
            <person name="Fischer H."/>
            <person name="Fitzgerald M."/>
            <person name="Foley K."/>
            <person name="Gage D."/>
            <person name="Galagan J."/>
            <person name="Gearin G."/>
            <person name="Gnerre S."/>
            <person name="Gnirke A."/>
            <person name="Goyette A."/>
            <person name="Graham J."/>
            <person name="Grandbois E."/>
            <person name="Gyaltsen K."/>
            <person name="Hafez N."/>
            <person name="Hagopian D."/>
            <person name="Hagos B."/>
            <person name="Hall J."/>
            <person name="Hatcher B."/>
            <person name="Heller A."/>
            <person name="Higgins H."/>
            <person name="Honan T."/>
            <person name="Horn A."/>
            <person name="Houde N."/>
            <person name="Hughes L."/>
            <person name="Hulme W."/>
            <person name="Husby E."/>
            <person name="Iliev I."/>
            <person name="Jaffe D."/>
            <person name="Jones C."/>
            <person name="Kamal M."/>
            <person name="Kamat A."/>
            <person name="Kamvysselis M."/>
            <person name="Karlsson E."/>
            <person name="Kells C."/>
            <person name="Kieu A."/>
            <person name="Kisner P."/>
            <person name="Kodira C."/>
            <person name="Kulbokas E."/>
            <person name="Labutti K."/>
            <person name="Lama D."/>
            <person name="Landers T."/>
            <person name="Leger J."/>
            <person name="Levine S."/>
            <person name="Lewis D."/>
            <person name="Lewis T."/>
            <person name="Lindblad-toh K."/>
            <person name="Liu X."/>
            <person name="Lokyitsang T."/>
            <person name="Lokyitsang Y."/>
            <person name="Lucien O."/>
            <person name="Lui A."/>
            <person name="Ma L.J."/>
            <person name="Mabbitt R."/>
            <person name="Macdonald J."/>
            <person name="Maclean C."/>
            <person name="Major J."/>
            <person name="Manning J."/>
            <person name="Marabella R."/>
            <person name="Maru K."/>
            <person name="Matthews C."/>
            <person name="Mauceli E."/>
            <person name="Mccarthy M."/>
            <person name="Mcdonough S."/>
            <person name="Mcghee T."/>
            <person name="Meldrim J."/>
            <person name="Meneus L."/>
            <person name="Mesirov J."/>
            <person name="Mihalev A."/>
            <person name="Mihova T."/>
            <person name="Mikkelsen T."/>
            <person name="Mlenga V."/>
            <person name="Moru K."/>
            <person name="Mozes J."/>
            <person name="Mulrain L."/>
            <person name="Munson G."/>
            <person name="Naylor J."/>
            <person name="Newes C."/>
            <person name="Nguyen C."/>
            <person name="Nguyen N."/>
            <person name="Nguyen T."/>
            <person name="Nicol R."/>
            <person name="Nielsen C."/>
            <person name="Nizzari M."/>
            <person name="Norbu C."/>
            <person name="Norbu N."/>
            <person name="O'donnell P."/>
            <person name="Okoawo O."/>
            <person name="O'leary S."/>
            <person name="Omotosho B."/>
            <person name="O'neill K."/>
            <person name="Osman S."/>
            <person name="Parker S."/>
            <person name="Perrin D."/>
            <person name="Phunkhang P."/>
            <person name="Piqani B."/>
            <person name="Purcell S."/>
            <person name="Rachupka T."/>
            <person name="Ramasamy U."/>
            <person name="Rameau R."/>
            <person name="Ray V."/>
            <person name="Raymond C."/>
            <person name="Retta R."/>
            <person name="Richardson S."/>
            <person name="Rise C."/>
            <person name="Rodriguez J."/>
            <person name="Rogers J."/>
            <person name="Rogov P."/>
            <person name="Rutman M."/>
            <person name="Schupbach R."/>
            <person name="Seaman C."/>
            <person name="Settipalli S."/>
            <person name="Sharpe T."/>
            <person name="Sheridan J."/>
            <person name="Sherpa N."/>
            <person name="Shi J."/>
            <person name="Smirnov S."/>
            <person name="Smith C."/>
            <person name="Sougnez C."/>
            <person name="Spencer B."/>
            <person name="Stalker J."/>
            <person name="Stange-thomann N."/>
            <person name="Stavropoulos S."/>
            <person name="Stetson K."/>
            <person name="Stone C."/>
            <person name="Stone S."/>
            <person name="Stubbs M."/>
            <person name="Talamas J."/>
            <person name="Tchuinga P."/>
            <person name="Tenzing P."/>
            <person name="Tesfaye S."/>
            <person name="Theodore J."/>
            <person name="Thoulutsang Y."/>
            <person name="Topham K."/>
            <person name="Towey S."/>
            <person name="Tsamla T."/>
            <person name="Tsomo N."/>
            <person name="Vallee D."/>
            <person name="Vassiliev H."/>
            <person name="Venkataraman V."/>
            <person name="Vinson J."/>
            <person name="Vo A."/>
            <person name="Wade C."/>
            <person name="Wang S."/>
            <person name="Wangchuk T."/>
            <person name="Wangdi T."/>
            <person name="Whittaker C."/>
            <person name="Wilkinson J."/>
            <person name="Wu Y."/>
            <person name="Wyman D."/>
            <person name="Yadav S."/>
            <person name="Yang S."/>
            <person name="Yang X."/>
            <person name="Yeager S."/>
            <person name="Yee E."/>
            <person name="Young G."/>
            <person name="Zainoun J."/>
            <person name="Zembeck L."/>
            <person name="Zimmer A."/>
            <person name="Zody M."/>
            <person name="Lander E."/>
        </authorList>
    </citation>
    <scope>NUCLEOTIDE SEQUENCE [LARGE SCALE GENOMIC DNA]</scope>
</reference>
<dbReference type="InParanoid" id="H2Z4M5"/>
<evidence type="ECO:0000313" key="1">
    <source>
        <dbReference type="Ensembl" id="ENSCSAVP00000012537.1"/>
    </source>
</evidence>
<dbReference type="AlphaFoldDB" id="H2Z4M5"/>
<protein>
    <submittedName>
        <fullName evidence="1">Uncharacterized protein</fullName>
    </submittedName>
</protein>
<dbReference type="HOGENOM" id="CLU_1106803_0_0_1"/>
<dbReference type="Ensembl" id="ENSCSAVT00000012681.1">
    <property type="protein sequence ID" value="ENSCSAVP00000012537.1"/>
    <property type="gene ID" value="ENSCSAVG00000007360.1"/>
</dbReference>
<organism evidence="1 2">
    <name type="scientific">Ciona savignyi</name>
    <name type="common">Pacific transparent sea squirt</name>
    <dbReference type="NCBI Taxonomy" id="51511"/>
    <lineage>
        <taxon>Eukaryota</taxon>
        <taxon>Metazoa</taxon>
        <taxon>Chordata</taxon>
        <taxon>Tunicata</taxon>
        <taxon>Ascidiacea</taxon>
        <taxon>Phlebobranchia</taxon>
        <taxon>Cionidae</taxon>
        <taxon>Ciona</taxon>
    </lineage>
</organism>
<name>H2Z4M5_CIOSA</name>
<accession>H2Z4M5</accession>
<proteinExistence type="predicted"/>
<reference evidence="1" key="3">
    <citation type="submission" date="2025-09" db="UniProtKB">
        <authorList>
            <consortium name="Ensembl"/>
        </authorList>
    </citation>
    <scope>IDENTIFICATION</scope>
</reference>
<keyword evidence="2" id="KW-1185">Reference proteome</keyword>
<reference evidence="1" key="2">
    <citation type="submission" date="2025-08" db="UniProtKB">
        <authorList>
            <consortium name="Ensembl"/>
        </authorList>
    </citation>
    <scope>IDENTIFICATION</scope>
</reference>
<dbReference type="GeneTree" id="ENSGT00530000066267"/>
<sequence>MHNFQTRGFFIDVMISMSNFIIQVLEDVDAFGLSGADTTDPAKDYPPQLYPHNEKTAAEILLSVGSNLPRNQRESSIEQAITADKPTTVVIDSNTKEDRTQVSNDQVEDTCKEWTTVEMVEGDGQTRYLLVKTPKGEDGTIDAEKLIQLLHNNEAVVLDSPSIQTTEFLNYEEEHEVVFHNPPAEFQNQEIIPTTNPIQLQQITHSQEISGYQPPHETQASNPPIYTVTENTANQTDPHSEVLLNKRARLK</sequence>
<evidence type="ECO:0000313" key="2">
    <source>
        <dbReference type="Proteomes" id="UP000007875"/>
    </source>
</evidence>
<dbReference type="Proteomes" id="UP000007875">
    <property type="component" value="Unassembled WGS sequence"/>
</dbReference>